<sequence length="130" mass="14608">MKAAFTGVILLDLVFSTTPCLAHDEVARGKVISEEEARTISAHLYADILITACKNGWRYPLQQVASGFERHFKELKLQLSNDGYTIVSMTVNDNDERHPAMMIASGERKSPTFGCAHPYWLEIRDRIALP</sequence>
<evidence type="ECO:0000313" key="1">
    <source>
        <dbReference type="EMBL" id="MBP1862102.1"/>
    </source>
</evidence>
<organism evidence="1 2">
    <name type="scientific">Rhizobium herbae</name>
    <dbReference type="NCBI Taxonomy" id="508661"/>
    <lineage>
        <taxon>Bacteria</taxon>
        <taxon>Pseudomonadati</taxon>
        <taxon>Pseudomonadota</taxon>
        <taxon>Alphaproteobacteria</taxon>
        <taxon>Hyphomicrobiales</taxon>
        <taxon>Rhizobiaceae</taxon>
        <taxon>Rhizobium/Agrobacterium group</taxon>
        <taxon>Rhizobium</taxon>
    </lineage>
</organism>
<gene>
    <name evidence="1" type="ORF">J2Z75_005633</name>
</gene>
<protein>
    <submittedName>
        <fullName evidence="1">Uncharacterized protein</fullName>
    </submittedName>
</protein>
<reference evidence="1 2" key="1">
    <citation type="submission" date="2021-03" db="EMBL/GenBank/DDBJ databases">
        <title>Genomic Encyclopedia of Type Strains, Phase IV (KMG-IV): sequencing the most valuable type-strain genomes for metagenomic binning, comparative biology and taxonomic classification.</title>
        <authorList>
            <person name="Goeker M."/>
        </authorList>
    </citation>
    <scope>NUCLEOTIDE SEQUENCE [LARGE SCALE GENOMIC DNA]</scope>
    <source>
        <strain evidence="1 2">DSM 26427</strain>
    </source>
</reference>
<dbReference type="EMBL" id="JAGGJV010000013">
    <property type="protein sequence ID" value="MBP1862102.1"/>
    <property type="molecule type" value="Genomic_DNA"/>
</dbReference>
<dbReference type="Proteomes" id="UP000823786">
    <property type="component" value="Unassembled WGS sequence"/>
</dbReference>
<accession>A0ABS4EW09</accession>
<dbReference type="RefSeq" id="WP_209857035.1">
    <property type="nucleotide sequence ID" value="NZ_JAGGJV010000013.1"/>
</dbReference>
<keyword evidence="2" id="KW-1185">Reference proteome</keyword>
<comment type="caution">
    <text evidence="1">The sequence shown here is derived from an EMBL/GenBank/DDBJ whole genome shotgun (WGS) entry which is preliminary data.</text>
</comment>
<evidence type="ECO:0000313" key="2">
    <source>
        <dbReference type="Proteomes" id="UP000823786"/>
    </source>
</evidence>
<proteinExistence type="predicted"/>
<name>A0ABS4EW09_9HYPH</name>